<evidence type="ECO:0000256" key="3">
    <source>
        <dbReference type="ARBA" id="ARBA00022980"/>
    </source>
</evidence>
<dbReference type="GO" id="GO:0005743">
    <property type="term" value="C:mitochondrial inner membrane"/>
    <property type="evidence" value="ECO:0007669"/>
    <property type="project" value="UniProtKB-ARBA"/>
</dbReference>
<dbReference type="AlphaFoldDB" id="A0A6L2PPQ6"/>
<dbReference type="CDD" id="cd00866">
    <property type="entry name" value="PEBP_euk"/>
    <property type="match status" value="1"/>
</dbReference>
<dbReference type="InParanoid" id="A0A6L2PPQ6"/>
<comment type="similarity">
    <text evidence="7">Belongs to the phosphatidylethanolamine-binding protein family. Mitochondrion-specific ribosomal protein mL38 subfamily.</text>
</comment>
<evidence type="ECO:0000256" key="4">
    <source>
        <dbReference type="ARBA" id="ARBA00023054"/>
    </source>
</evidence>
<evidence type="ECO:0000313" key="10">
    <source>
        <dbReference type="EMBL" id="GFG34609.1"/>
    </source>
</evidence>
<evidence type="ECO:0000256" key="7">
    <source>
        <dbReference type="ARBA" id="ARBA00038016"/>
    </source>
</evidence>
<dbReference type="SUPFAM" id="SSF49777">
    <property type="entry name" value="PEBP-like"/>
    <property type="match status" value="1"/>
</dbReference>
<comment type="caution">
    <text evidence="10">The sequence shown here is derived from an EMBL/GenBank/DDBJ whole genome shotgun (WGS) entry which is preliminary data.</text>
</comment>
<keyword evidence="4" id="KW-0175">Coiled coil</keyword>
<evidence type="ECO:0000313" key="11">
    <source>
        <dbReference type="Proteomes" id="UP000502823"/>
    </source>
</evidence>
<dbReference type="OrthoDB" id="2153661at2759"/>
<protein>
    <recommendedName>
        <fullName evidence="8">Large ribosomal subunit protein mL38</fullName>
    </recommendedName>
    <alternativeName>
        <fullName evidence="9">39S ribosomal protein L38, mitochondrial</fullName>
    </alternativeName>
</protein>
<evidence type="ECO:0000256" key="9">
    <source>
        <dbReference type="ARBA" id="ARBA00041206"/>
    </source>
</evidence>
<dbReference type="InterPro" id="IPR008914">
    <property type="entry name" value="PEBP"/>
</dbReference>
<evidence type="ECO:0000256" key="8">
    <source>
        <dbReference type="ARBA" id="ARBA00039444"/>
    </source>
</evidence>
<gene>
    <name evidence="10" type="ORF">Cfor_01939</name>
</gene>
<dbReference type="PANTHER" id="PTHR11362:SF133">
    <property type="entry name" value="LARGE RIBOSOMAL SUBUNIT PROTEIN ML38"/>
    <property type="match status" value="1"/>
</dbReference>
<comment type="subcellular location">
    <subcellularLocation>
        <location evidence="1">Mitochondrion</location>
    </subcellularLocation>
</comment>
<dbReference type="FunFam" id="3.90.280.10:FF:000002">
    <property type="entry name" value="39S ribosomal protein L38, mitochondrial"/>
    <property type="match status" value="1"/>
</dbReference>
<dbReference type="Pfam" id="PF01161">
    <property type="entry name" value="PBP"/>
    <property type="match status" value="1"/>
</dbReference>
<evidence type="ECO:0000256" key="2">
    <source>
        <dbReference type="ARBA" id="ARBA00022946"/>
    </source>
</evidence>
<dbReference type="FunCoup" id="A0A6L2PPQ6">
    <property type="interactions" value="437"/>
</dbReference>
<keyword evidence="11" id="KW-1185">Reference proteome</keyword>
<keyword evidence="5" id="KW-0496">Mitochondrion</keyword>
<dbReference type="Proteomes" id="UP000502823">
    <property type="component" value="Unassembled WGS sequence"/>
</dbReference>
<dbReference type="Gene3D" id="3.90.280.10">
    <property type="entry name" value="PEBP-like"/>
    <property type="match status" value="1"/>
</dbReference>
<proteinExistence type="inferred from homology"/>
<keyword evidence="6" id="KW-0687">Ribonucleoprotein</keyword>
<dbReference type="EMBL" id="BLKM01000498">
    <property type="protein sequence ID" value="GFG34609.1"/>
    <property type="molecule type" value="Genomic_DNA"/>
</dbReference>
<organism evidence="10 11">
    <name type="scientific">Coptotermes formosanus</name>
    <name type="common">Formosan subterranean termite</name>
    <dbReference type="NCBI Taxonomy" id="36987"/>
    <lineage>
        <taxon>Eukaryota</taxon>
        <taxon>Metazoa</taxon>
        <taxon>Ecdysozoa</taxon>
        <taxon>Arthropoda</taxon>
        <taxon>Hexapoda</taxon>
        <taxon>Insecta</taxon>
        <taxon>Pterygota</taxon>
        <taxon>Neoptera</taxon>
        <taxon>Polyneoptera</taxon>
        <taxon>Dictyoptera</taxon>
        <taxon>Blattodea</taxon>
        <taxon>Blattoidea</taxon>
        <taxon>Termitoidae</taxon>
        <taxon>Rhinotermitidae</taxon>
        <taxon>Coptotermes</taxon>
    </lineage>
</organism>
<name>A0A6L2PPQ6_COPFO</name>
<evidence type="ECO:0000256" key="6">
    <source>
        <dbReference type="ARBA" id="ARBA00023274"/>
    </source>
</evidence>
<dbReference type="InterPro" id="IPR035810">
    <property type="entry name" value="PEBP_euk"/>
</dbReference>
<accession>A0A6L2PPQ6</accession>
<dbReference type="InterPro" id="IPR036610">
    <property type="entry name" value="PEBP-like_sf"/>
</dbReference>
<keyword evidence="2" id="KW-0809">Transit peptide</keyword>
<evidence type="ECO:0000256" key="1">
    <source>
        <dbReference type="ARBA" id="ARBA00004173"/>
    </source>
</evidence>
<dbReference type="PANTHER" id="PTHR11362">
    <property type="entry name" value="PHOSPHATIDYLETHANOLAMINE-BINDING PROTEIN"/>
    <property type="match status" value="1"/>
</dbReference>
<evidence type="ECO:0000256" key="5">
    <source>
        <dbReference type="ARBA" id="ARBA00023128"/>
    </source>
</evidence>
<sequence length="451" mass="52660">MNYKDPALHFKVDIGFPRPKPSRSQELKERIAILRASRSNPELERLSRTKQLEVSLKEVQEEWLKTAGPFHIRRVAEHYGVYDDLFGDAYFIPRVMLDVHYKLTGDSYLPVHRGNVIKPSEAETVPEVTYVSEPNSLWTLILTNPDGHLTQKDAEYVHWLVGNIPGNDISRGEVVWSYLQPFPPRGTGFHRLVFILYKQEKRMDYSQLKKEGPCLQLEKRTFQTLDFYRERQDDITPAGLAFFQSDWDVSVTDFFHDTLNMEEPIFEYDFPEPYIRPQTWFPLRQPFNLYMDKYRDPKQVTKEYLMKKLKKVHPFKKPDPPPMFPNAFRIDNRRVPSWLRVEMKKDRLGWGRINDVVFVASHKAPVKSVTVFKEKYGRQLQRMLHKNAGKSHAVYNPLLGLFRTELQNLYFRNNATEITQSEITSGLLSLSCDSNSIRAVSPSGLAACRSV</sequence>
<keyword evidence="3" id="KW-0689">Ribosomal protein</keyword>
<reference evidence="11" key="1">
    <citation type="submission" date="2020-01" db="EMBL/GenBank/DDBJ databases">
        <title>Draft genome sequence of the Termite Coptotermes fromosanus.</title>
        <authorList>
            <person name="Itakura S."/>
            <person name="Yosikawa Y."/>
            <person name="Umezawa K."/>
        </authorList>
    </citation>
    <scope>NUCLEOTIDE SEQUENCE [LARGE SCALE GENOMIC DNA]</scope>
</reference>
<dbReference type="GO" id="GO:0005762">
    <property type="term" value="C:mitochondrial large ribosomal subunit"/>
    <property type="evidence" value="ECO:0007669"/>
    <property type="project" value="TreeGrafter"/>
</dbReference>